<gene>
    <name evidence="1" type="ORF">DTER00134_LOCUS8146</name>
    <name evidence="2" type="ORF">DTER00134_LOCUS8154</name>
</gene>
<proteinExistence type="predicted"/>
<name>A0A6S8K6K1_DUNTE</name>
<dbReference type="AlphaFoldDB" id="A0A6S8K6K1"/>
<dbReference type="EMBL" id="HBIP01014124">
    <property type="protein sequence ID" value="CAE0493081.1"/>
    <property type="molecule type" value="Transcribed_RNA"/>
</dbReference>
<reference evidence="1" key="1">
    <citation type="submission" date="2021-01" db="EMBL/GenBank/DDBJ databases">
        <authorList>
            <person name="Corre E."/>
            <person name="Pelletier E."/>
            <person name="Niang G."/>
            <person name="Scheremetjew M."/>
            <person name="Finn R."/>
            <person name="Kale V."/>
            <person name="Holt S."/>
            <person name="Cochrane G."/>
            <person name="Meng A."/>
            <person name="Brown T."/>
            <person name="Cohen L."/>
        </authorList>
    </citation>
    <scope>NUCLEOTIDE SEQUENCE</scope>
    <source>
        <strain evidence="1">CCMP1320</strain>
    </source>
</reference>
<evidence type="ECO:0000313" key="2">
    <source>
        <dbReference type="EMBL" id="CAE0493081.1"/>
    </source>
</evidence>
<protein>
    <submittedName>
        <fullName evidence="1">Uncharacterized protein</fullName>
    </submittedName>
</protein>
<evidence type="ECO:0000313" key="1">
    <source>
        <dbReference type="EMBL" id="CAE0493073.1"/>
    </source>
</evidence>
<dbReference type="EMBL" id="HBIP01014115">
    <property type="protein sequence ID" value="CAE0493073.1"/>
    <property type="molecule type" value="Transcribed_RNA"/>
</dbReference>
<organism evidence="1">
    <name type="scientific">Dunaliella tertiolecta</name>
    <name type="common">Green alga</name>
    <dbReference type="NCBI Taxonomy" id="3047"/>
    <lineage>
        <taxon>Eukaryota</taxon>
        <taxon>Viridiplantae</taxon>
        <taxon>Chlorophyta</taxon>
        <taxon>core chlorophytes</taxon>
        <taxon>Chlorophyceae</taxon>
        <taxon>CS clade</taxon>
        <taxon>Chlamydomonadales</taxon>
        <taxon>Dunaliellaceae</taxon>
        <taxon>Dunaliella</taxon>
    </lineage>
</organism>
<accession>A0A6S8K6K1</accession>
<sequence length="165" mass="18045">MLLLTALPASFPPSSPPSSTLLSPSSQEHGSRAGLACASDSCCKPHRPCIQGLTFSGLDLPELPLYLSTLLQLPSRCSHLNSFSLQHTPLSCPLDCTEPTLLDQLLRQLYAFEGRPVPHITLLAQQVGDHEMRLSANILVTQKSLKAYKRELLQIGERLTSCELK</sequence>